<evidence type="ECO:0000256" key="4">
    <source>
        <dbReference type="ARBA" id="ARBA00022723"/>
    </source>
</evidence>
<dbReference type="SUPFAM" id="SSF53187">
    <property type="entry name" value="Zn-dependent exopeptidases"/>
    <property type="match status" value="1"/>
</dbReference>
<keyword evidence="4" id="KW-0479">Metal-binding</keyword>
<dbReference type="Proteomes" id="UP000240322">
    <property type="component" value="Unassembled WGS sequence"/>
</dbReference>
<evidence type="ECO:0000256" key="7">
    <source>
        <dbReference type="ARBA" id="ARBA00023285"/>
    </source>
</evidence>
<dbReference type="GO" id="GO:0016787">
    <property type="term" value="F:hydrolase activity"/>
    <property type="evidence" value="ECO:0007669"/>
    <property type="project" value="UniProtKB-KW"/>
</dbReference>
<comment type="caution">
    <text evidence="9">The sequence shown here is derived from an EMBL/GenBank/DDBJ whole genome shotgun (WGS) entry which is preliminary data.</text>
</comment>
<evidence type="ECO:0000259" key="8">
    <source>
        <dbReference type="Pfam" id="PF07687"/>
    </source>
</evidence>
<name>A0A2R6B0C1_9ARCH</name>
<keyword evidence="5" id="KW-0378">Hydrolase</keyword>
<proteinExistence type="inferred from homology"/>
<comment type="cofactor">
    <cofactor evidence="2">
        <name>Zn(2+)</name>
        <dbReference type="ChEBI" id="CHEBI:29105"/>
    </cofactor>
</comment>
<dbReference type="InterPro" id="IPR036264">
    <property type="entry name" value="Bact_exopeptidase_dim_dom"/>
</dbReference>
<evidence type="ECO:0000256" key="6">
    <source>
        <dbReference type="ARBA" id="ARBA00022833"/>
    </source>
</evidence>
<evidence type="ECO:0000256" key="1">
    <source>
        <dbReference type="ARBA" id="ARBA00001941"/>
    </source>
</evidence>
<dbReference type="Pfam" id="PF07687">
    <property type="entry name" value="M20_dimer"/>
    <property type="match status" value="1"/>
</dbReference>
<feature type="domain" description="Peptidase M20 dimerisation" evidence="8">
    <location>
        <begin position="213"/>
        <end position="326"/>
    </location>
</feature>
<dbReference type="Gene3D" id="3.40.630.10">
    <property type="entry name" value="Zn peptidases"/>
    <property type="match status" value="1"/>
</dbReference>
<gene>
    <name evidence="9" type="ORF">B9Q03_02290</name>
</gene>
<evidence type="ECO:0000256" key="5">
    <source>
        <dbReference type="ARBA" id="ARBA00022801"/>
    </source>
</evidence>
<accession>A0A2R6B0C1</accession>
<keyword evidence="7" id="KW-0170">Cobalt</keyword>
<protein>
    <recommendedName>
        <fullName evidence="8">Peptidase M20 dimerisation domain-containing protein</fullName>
    </recommendedName>
</protein>
<dbReference type="PANTHER" id="PTHR43808">
    <property type="entry name" value="ACETYLORNITHINE DEACETYLASE"/>
    <property type="match status" value="1"/>
</dbReference>
<sequence>MPIAELESSIIIRKIGELSADVEREALSFLRGLLRIPTENPPGLNYERLVSYVTSVLEDLDYRIDVVEVSDKRYYSHIPGASDPRPNVIASLGTEPENQVVFNGHYDVVPAGEGWSHPPYEAEIHDGKLYGRGAADMKSGIAAQVYGVELLRRVLGDAGPLRRVVHQIVTDEETVGNTNAGTGYLAEKGYLSPKKVSCMVFTEPLGVANICFGHRGAVWGRVQVYGAKSHGGFPTEGVDAIRAAAQCVNCLYEQIEYDSKLKKSRHPVIPSSARKPSMVIGLLQGGTWANTVADRAEFWYVRRLIPEETLEDAREEINACLHEAQRDNPHIRLVNTEVYSTPPVYSDRDSSVSKAFEYAIQRIIHKKPRKVLSPGTFDIRFAVNQGIQAIGYGPGRLELSHTTDEWLNLEEFYTSIKVVALGLLRYLMKTT</sequence>
<dbReference type="InterPro" id="IPR011650">
    <property type="entry name" value="Peptidase_M20_dimer"/>
</dbReference>
<keyword evidence="6" id="KW-0862">Zinc</keyword>
<dbReference type="NCBIfam" id="TIGR01910">
    <property type="entry name" value="DapE-ArgE"/>
    <property type="match status" value="1"/>
</dbReference>
<dbReference type="Pfam" id="PF01546">
    <property type="entry name" value="Peptidase_M20"/>
    <property type="match status" value="1"/>
</dbReference>
<dbReference type="InterPro" id="IPR050072">
    <property type="entry name" value="Peptidase_M20A"/>
</dbReference>
<comment type="cofactor">
    <cofactor evidence="1">
        <name>Co(2+)</name>
        <dbReference type="ChEBI" id="CHEBI:48828"/>
    </cofactor>
</comment>
<organism evidence="9 10">
    <name type="scientific">Candidatus Marsarchaeota G2 archaeon OSP_D</name>
    <dbReference type="NCBI Taxonomy" id="1978157"/>
    <lineage>
        <taxon>Archaea</taxon>
        <taxon>Candidatus Marsarchaeota</taxon>
        <taxon>Candidatus Marsarchaeota group 2</taxon>
    </lineage>
</organism>
<dbReference type="InterPro" id="IPR010182">
    <property type="entry name" value="ArgE/DapE"/>
</dbReference>
<dbReference type="PANTHER" id="PTHR43808:SF32">
    <property type="entry name" value="ARGE_DAPE-RELATED DEACYLASE"/>
    <property type="match status" value="1"/>
</dbReference>
<evidence type="ECO:0000256" key="3">
    <source>
        <dbReference type="ARBA" id="ARBA00006247"/>
    </source>
</evidence>
<dbReference type="GO" id="GO:0046872">
    <property type="term" value="F:metal ion binding"/>
    <property type="evidence" value="ECO:0007669"/>
    <property type="project" value="UniProtKB-KW"/>
</dbReference>
<dbReference type="Gene3D" id="3.30.70.360">
    <property type="match status" value="1"/>
</dbReference>
<comment type="similarity">
    <text evidence="3">Belongs to the peptidase M20A family.</text>
</comment>
<dbReference type="InterPro" id="IPR002933">
    <property type="entry name" value="Peptidase_M20"/>
</dbReference>
<dbReference type="SUPFAM" id="SSF55031">
    <property type="entry name" value="Bacterial exopeptidase dimerisation domain"/>
    <property type="match status" value="1"/>
</dbReference>
<reference evidence="9 10" key="1">
    <citation type="submission" date="2017-04" db="EMBL/GenBank/DDBJ databases">
        <title>Novel microbial lineages endemic to geothermal iron-oxide mats fill important gaps in the evolutionary history of Archaea.</title>
        <authorList>
            <person name="Jay Z.J."/>
            <person name="Beam J.P."/>
            <person name="Dlakic M."/>
            <person name="Rusch D.B."/>
            <person name="Kozubal M.A."/>
            <person name="Inskeep W.P."/>
        </authorList>
    </citation>
    <scope>NUCLEOTIDE SEQUENCE [LARGE SCALE GENOMIC DNA]</scope>
    <source>
        <strain evidence="9">OSP_D</strain>
    </source>
</reference>
<dbReference type="AlphaFoldDB" id="A0A2R6B0C1"/>
<evidence type="ECO:0000256" key="2">
    <source>
        <dbReference type="ARBA" id="ARBA00001947"/>
    </source>
</evidence>
<evidence type="ECO:0000313" key="10">
    <source>
        <dbReference type="Proteomes" id="UP000240322"/>
    </source>
</evidence>
<dbReference type="EMBL" id="NEXE01000011">
    <property type="protein sequence ID" value="PSN92056.1"/>
    <property type="molecule type" value="Genomic_DNA"/>
</dbReference>
<evidence type="ECO:0000313" key="9">
    <source>
        <dbReference type="EMBL" id="PSN92056.1"/>
    </source>
</evidence>